<evidence type="ECO:0000313" key="1">
    <source>
        <dbReference type="EMBL" id="AKK07721.1"/>
    </source>
</evidence>
<proteinExistence type="predicted"/>
<name>A0A0G3H2V1_9CORY</name>
<accession>A0A0G3H2V1</accession>
<reference evidence="1 2" key="1">
    <citation type="journal article" date="2015" name="Genome Announc.">
        <title>Complete Genome Sequence of the Type Strain Corynebacterium testudinoris DSM 44614, Recovered from Necrotic Lesions in the Mouth of a Tortoise.</title>
        <authorList>
            <person name="Ruckert C."/>
            <person name="Kriete M."/>
            <person name="Jaenicke S."/>
            <person name="Winkler A."/>
            <person name="Tauch A."/>
        </authorList>
    </citation>
    <scope>NUCLEOTIDE SEQUENCE [LARGE SCALE GENOMIC DNA]</scope>
    <source>
        <strain evidence="1 2">DSM 44614</strain>
    </source>
</reference>
<dbReference type="PATRIC" id="fig|136857.5.peg.255"/>
<reference evidence="2" key="2">
    <citation type="submission" date="2015-05" db="EMBL/GenBank/DDBJ databases">
        <title>Complete genome sequence of Corynebacterium testudinoris DSM 44614, recovered from necrotic lesions in the mouth of a tortoise.</title>
        <authorList>
            <person name="Ruckert C."/>
            <person name="Albersmeier A."/>
            <person name="Winkler A."/>
            <person name="Tauch A."/>
        </authorList>
    </citation>
    <scope>NUCLEOTIDE SEQUENCE [LARGE SCALE GENOMIC DNA]</scope>
    <source>
        <strain evidence="2">DSM 44614</strain>
    </source>
</reference>
<dbReference type="RefSeq" id="WP_144413192.1">
    <property type="nucleotide sequence ID" value="NZ_CP011545.1"/>
</dbReference>
<dbReference type="Proteomes" id="UP000035540">
    <property type="component" value="Chromosome"/>
</dbReference>
<dbReference type="AlphaFoldDB" id="A0A0G3H2V1"/>
<sequence length="228" mass="25807">MSDMEPAKEPQWDFSRSVELLVPAALPYSLDDEEYLGFLKSHFSYVAQLCLPPSVRNGDETLRWKDIAEELGNDFTLGVSFWSAIGVDDEQSIETLTDRFSEPYYGMLDLAQWWPLRQVFGLPEAGICYADYLMYGNDGAGPIPREESLVRISERGFRYFSGRCVGETSEEIFFPDSGATACWVTGEWFVAVDVDLSRGTICFNSPEYLEKLVEDGSLEFYLLQSPSL</sequence>
<organism evidence="1 2">
    <name type="scientific">Corynebacterium testudinoris</name>
    <dbReference type="NCBI Taxonomy" id="136857"/>
    <lineage>
        <taxon>Bacteria</taxon>
        <taxon>Bacillati</taxon>
        <taxon>Actinomycetota</taxon>
        <taxon>Actinomycetes</taxon>
        <taxon>Mycobacteriales</taxon>
        <taxon>Corynebacteriaceae</taxon>
        <taxon>Corynebacterium</taxon>
    </lineage>
</organism>
<keyword evidence="2" id="KW-1185">Reference proteome</keyword>
<dbReference type="EMBL" id="CP011545">
    <property type="protein sequence ID" value="AKK07721.1"/>
    <property type="molecule type" value="Genomic_DNA"/>
</dbReference>
<evidence type="ECO:0000313" key="2">
    <source>
        <dbReference type="Proteomes" id="UP000035540"/>
    </source>
</evidence>
<dbReference type="OrthoDB" id="9796221at2"/>
<gene>
    <name evidence="1" type="ORF">CTEST_01300</name>
</gene>
<protein>
    <submittedName>
        <fullName evidence="1">Uncharacterized protein</fullName>
    </submittedName>
</protein>
<dbReference type="KEGG" id="cted:CTEST_01300"/>